<sequence>MMSPRKWSGCTLLLISAISCAFGLYRLSAAGHTASQWSHSSSVRRDVPPAPIDADAPPAPLASSSEPVSSNGPKVVAELPSRAPDKQAAEPAPRVAPPYASRYSASTKPAAEAPSDREDLASGGSREAACSADPSKCRDRLQTGIGEQPRRTYPISMAAERETTDENERKAIEQQLKSMNAQYKVPDQLMYRRSTQVVFVLEVEGKGTGARALAGVPGQQSAATVAASRFVRARLSGPPDMVKITLRGGEAAERQYAQLQNVEWT</sequence>
<keyword evidence="2" id="KW-0732">Signal</keyword>
<proteinExistence type="predicted"/>
<feature type="signal peptide" evidence="2">
    <location>
        <begin position="1"/>
        <end position="21"/>
    </location>
</feature>
<reference evidence="3" key="1">
    <citation type="journal article" date="2021" name="Front. Microbiol.">
        <title>Comprehensive Comparative Genomics and Phenotyping of Methylobacterium Species.</title>
        <authorList>
            <person name="Alessa O."/>
            <person name="Ogura Y."/>
            <person name="Fujitani Y."/>
            <person name="Takami H."/>
            <person name="Hayashi T."/>
            <person name="Sahin N."/>
            <person name="Tani A."/>
        </authorList>
    </citation>
    <scope>NUCLEOTIDE SEQUENCE</scope>
    <source>
        <strain evidence="3">DSM 17168</strain>
    </source>
</reference>
<feature type="chain" id="PRO_5047086600" evidence="2">
    <location>
        <begin position="22"/>
        <end position="265"/>
    </location>
</feature>
<evidence type="ECO:0000313" key="3">
    <source>
        <dbReference type="EMBL" id="GJE04324.1"/>
    </source>
</evidence>
<name>A0ABQ4SP87_9HYPH</name>
<evidence type="ECO:0000313" key="4">
    <source>
        <dbReference type="Proteomes" id="UP001055153"/>
    </source>
</evidence>
<protein>
    <submittedName>
        <fullName evidence="3">Uncharacterized protein</fullName>
    </submittedName>
</protein>
<dbReference type="Proteomes" id="UP001055153">
    <property type="component" value="Unassembled WGS sequence"/>
</dbReference>
<feature type="compositionally biased region" description="Low complexity" evidence="1">
    <location>
        <begin position="52"/>
        <end position="70"/>
    </location>
</feature>
<organism evidence="3 4">
    <name type="scientific">Methylobacterium isbiliense</name>
    <dbReference type="NCBI Taxonomy" id="315478"/>
    <lineage>
        <taxon>Bacteria</taxon>
        <taxon>Pseudomonadati</taxon>
        <taxon>Pseudomonadota</taxon>
        <taxon>Alphaproteobacteria</taxon>
        <taxon>Hyphomicrobiales</taxon>
        <taxon>Methylobacteriaceae</taxon>
        <taxon>Methylobacterium</taxon>
    </lineage>
</organism>
<comment type="caution">
    <text evidence="3">The sequence shown here is derived from an EMBL/GenBank/DDBJ whole genome shotgun (WGS) entry which is preliminary data.</text>
</comment>
<accession>A0ABQ4SP87</accession>
<reference evidence="3" key="2">
    <citation type="submission" date="2021-08" db="EMBL/GenBank/DDBJ databases">
        <authorList>
            <person name="Tani A."/>
            <person name="Ola A."/>
            <person name="Ogura Y."/>
            <person name="Katsura K."/>
            <person name="Hayashi T."/>
        </authorList>
    </citation>
    <scope>NUCLEOTIDE SEQUENCE</scope>
    <source>
        <strain evidence="3">DSM 17168</strain>
    </source>
</reference>
<dbReference type="PROSITE" id="PS51257">
    <property type="entry name" value="PROKAR_LIPOPROTEIN"/>
    <property type="match status" value="1"/>
</dbReference>
<dbReference type="EMBL" id="BPQQ01000112">
    <property type="protein sequence ID" value="GJE04324.1"/>
    <property type="molecule type" value="Genomic_DNA"/>
</dbReference>
<feature type="region of interest" description="Disordered" evidence="1">
    <location>
        <begin position="35"/>
        <end position="151"/>
    </location>
</feature>
<keyword evidence="4" id="KW-1185">Reference proteome</keyword>
<gene>
    <name evidence="3" type="ORF">GMJLKIPL_6285</name>
</gene>
<evidence type="ECO:0000256" key="2">
    <source>
        <dbReference type="SAM" id="SignalP"/>
    </source>
</evidence>
<evidence type="ECO:0000256" key="1">
    <source>
        <dbReference type="SAM" id="MobiDB-lite"/>
    </source>
</evidence>